<dbReference type="SUPFAM" id="SSF101874">
    <property type="entry name" value="YceI-like"/>
    <property type="match status" value="1"/>
</dbReference>
<reference evidence="3 4" key="1">
    <citation type="submission" date="2020-02" db="EMBL/GenBank/DDBJ databases">
        <title>Balneolaceae bacterium YR4-1, complete genome.</title>
        <authorList>
            <person name="Li Y."/>
            <person name="Wu S."/>
        </authorList>
    </citation>
    <scope>NUCLEOTIDE SEQUENCE [LARGE SCALE GENOMIC DNA]</scope>
    <source>
        <strain evidence="3 4">YR4-1</strain>
    </source>
</reference>
<dbReference type="SMART" id="SM00867">
    <property type="entry name" value="YceI"/>
    <property type="match status" value="1"/>
</dbReference>
<keyword evidence="4" id="KW-1185">Reference proteome</keyword>
<dbReference type="InterPro" id="IPR036761">
    <property type="entry name" value="TTHA0802/YceI-like_sf"/>
</dbReference>
<feature type="signal peptide" evidence="1">
    <location>
        <begin position="1"/>
        <end position="23"/>
    </location>
</feature>
<dbReference type="AlphaFoldDB" id="A0A6M1TBM2"/>
<dbReference type="EMBL" id="JAALLT010000004">
    <property type="protein sequence ID" value="NGP77503.1"/>
    <property type="molecule type" value="Genomic_DNA"/>
</dbReference>
<organism evidence="3 4">
    <name type="scientific">Halalkalibaculum roseum</name>
    <dbReference type="NCBI Taxonomy" id="2709311"/>
    <lineage>
        <taxon>Bacteria</taxon>
        <taxon>Pseudomonadati</taxon>
        <taxon>Balneolota</taxon>
        <taxon>Balneolia</taxon>
        <taxon>Balneolales</taxon>
        <taxon>Balneolaceae</taxon>
        <taxon>Halalkalibaculum</taxon>
    </lineage>
</organism>
<dbReference type="InterPro" id="IPR007372">
    <property type="entry name" value="Lipid/polyisoprenoid-bd_YceI"/>
</dbReference>
<comment type="caution">
    <text evidence="3">The sequence shown here is derived from an EMBL/GenBank/DDBJ whole genome shotgun (WGS) entry which is preliminary data.</text>
</comment>
<proteinExistence type="predicted"/>
<dbReference type="Pfam" id="PF04264">
    <property type="entry name" value="YceI"/>
    <property type="match status" value="1"/>
</dbReference>
<accession>A0A6M1TBM2</accession>
<dbReference type="PANTHER" id="PTHR34406:SF1">
    <property type="entry name" value="PROTEIN YCEI"/>
    <property type="match status" value="1"/>
</dbReference>
<feature type="domain" description="Lipid/polyisoprenoid-binding YceI-like" evidence="2">
    <location>
        <begin position="27"/>
        <end position="200"/>
    </location>
</feature>
<gene>
    <name evidence="3" type="ORF">G3570_12720</name>
</gene>
<dbReference type="Gene3D" id="2.40.128.110">
    <property type="entry name" value="Lipid/polyisoprenoid-binding, YceI-like"/>
    <property type="match status" value="1"/>
</dbReference>
<name>A0A6M1TBM2_9BACT</name>
<dbReference type="PANTHER" id="PTHR34406">
    <property type="entry name" value="PROTEIN YCEI"/>
    <property type="match status" value="1"/>
</dbReference>
<keyword evidence="1" id="KW-0732">Signal</keyword>
<evidence type="ECO:0000256" key="1">
    <source>
        <dbReference type="SAM" id="SignalP"/>
    </source>
</evidence>
<evidence type="ECO:0000259" key="2">
    <source>
        <dbReference type="SMART" id="SM00867"/>
    </source>
</evidence>
<dbReference type="Proteomes" id="UP000473278">
    <property type="component" value="Unassembled WGS sequence"/>
</dbReference>
<protein>
    <submittedName>
        <fullName evidence="3">YceI family protein</fullName>
    </submittedName>
</protein>
<feature type="chain" id="PRO_5026974285" evidence="1">
    <location>
        <begin position="24"/>
        <end position="204"/>
    </location>
</feature>
<sequence>MKKVTNTLLTTLIVLLASVTAWAQSPSFTLDEANSSIVITGTSTIHDWEADVEEMSTEISLAPQMMTQDSMANPVQSFSLTVPVESIESGKGGMNRKIYGALKEDKHPNIMFNFSSATLADTVQTPDSFKLNVTGNLNIAGKVQEVTFPVTGTKVGENGYRFEGSYGLNMKDYDVDPPSAVFGTIKSGEEVEITFNVMFTATQS</sequence>
<evidence type="ECO:0000313" key="3">
    <source>
        <dbReference type="EMBL" id="NGP77503.1"/>
    </source>
</evidence>
<evidence type="ECO:0000313" key="4">
    <source>
        <dbReference type="Proteomes" id="UP000473278"/>
    </source>
</evidence>
<dbReference type="RefSeq" id="WP_165142966.1">
    <property type="nucleotide sequence ID" value="NZ_JAALLT010000004.1"/>
</dbReference>